<dbReference type="GO" id="GO:0016614">
    <property type="term" value="F:oxidoreductase activity, acting on CH-OH group of donors"/>
    <property type="evidence" value="ECO:0007669"/>
    <property type="project" value="InterPro"/>
</dbReference>
<accession>A0A8B6XF29</accession>
<name>A0A7M7FYR3_APIME</name>
<dbReference type="GO" id="GO:0050660">
    <property type="term" value="F:flavin adenine dinucleotide binding"/>
    <property type="evidence" value="ECO:0007669"/>
    <property type="project" value="InterPro"/>
</dbReference>
<evidence type="ECO:0000256" key="5">
    <source>
        <dbReference type="PIRSR" id="PIRSR000137-2"/>
    </source>
</evidence>
<evidence type="ECO:0000313" key="11">
    <source>
        <dbReference type="RefSeq" id="XP_001121277.2"/>
    </source>
</evidence>
<dbReference type="InterPro" id="IPR012132">
    <property type="entry name" value="GMC_OxRdtase"/>
</dbReference>
<dbReference type="OrthoDB" id="5428259at2759"/>
<dbReference type="KEGG" id="ame:725427"/>
<dbReference type="Gene3D" id="3.30.560.10">
    <property type="entry name" value="Glucose Oxidase, domain 3"/>
    <property type="match status" value="2"/>
</dbReference>
<feature type="binding site" evidence="5">
    <location>
        <position position="128"/>
    </location>
    <ligand>
        <name>FAD</name>
        <dbReference type="ChEBI" id="CHEBI:57692"/>
    </ligand>
</feature>
<feature type="transmembrane region" description="Helical" evidence="7">
    <location>
        <begin position="7"/>
        <end position="27"/>
    </location>
</feature>
<dbReference type="Pfam" id="PF00732">
    <property type="entry name" value="GMC_oxred_N"/>
    <property type="match status" value="1"/>
</dbReference>
<evidence type="ECO:0000256" key="1">
    <source>
        <dbReference type="ARBA" id="ARBA00001974"/>
    </source>
</evidence>
<gene>
    <name evidence="9" type="primary">725427</name>
    <name evidence="11" type="synonym">LOC725427</name>
</gene>
<dbReference type="RefSeq" id="XP_001121277.2">
    <property type="nucleotide sequence ID" value="XM_001121277.5"/>
</dbReference>
<evidence type="ECO:0000313" key="10">
    <source>
        <dbReference type="Proteomes" id="UP000005203"/>
    </source>
</evidence>
<keyword evidence="3 6" id="KW-0285">Flavoprotein</keyword>
<dbReference type="SUPFAM" id="SSF54373">
    <property type="entry name" value="FAD-linked reductases, C-terminal domain"/>
    <property type="match status" value="1"/>
</dbReference>
<dbReference type="PIRSF" id="PIRSF000137">
    <property type="entry name" value="Alcohol_oxidase"/>
    <property type="match status" value="1"/>
</dbReference>
<evidence type="ECO:0000256" key="6">
    <source>
        <dbReference type="RuleBase" id="RU003968"/>
    </source>
</evidence>
<comment type="similarity">
    <text evidence="2 6">Belongs to the GMC oxidoreductase family.</text>
</comment>
<evidence type="ECO:0000256" key="3">
    <source>
        <dbReference type="ARBA" id="ARBA00022630"/>
    </source>
</evidence>
<keyword evidence="7" id="KW-1133">Transmembrane helix</keyword>
<sequence length="588" mass="66508">MFMFLHFTITTLIVFIFSNYLNFIYLFDICKQWLFNDINDFQLYDFIVVGAGTAGITLTTRLAEHGYKILLLEAGGIAPPFLDIPLLAPLIQNSPYDWQYITIPQQNACKGLNNNQSKWPIGKLLGGTSRLNYMLYVRGHPLDYNDWIPDFIEPIKKKGGSMHISDLEWNTGLADIILKGLQELQQDIGNINNNLKNGFMKVQLSMENGKRWSTDKLLYESLKDKLTIITYAHVEKVLMESNRAVGVQFVALNKKFKAFAKESVILSAGAIGSPKILMLSGFGPKKHLEDLKINVINDLPVGQHLVDHVLTGIDLIMLNISIGLSMANILNPMSALNYFRFGKGPWTFTGVEVLGTFHSSFQKNKSSIPDLQIMVMPVGLSRDYGIVLKETMGISEKVYNEYFGPNLYENTITIAPVLLHPKSKGEIKLRSSNSFDPPLIDPKYLSNEDDIALLTDGLQFVKKLIETNAMKSIGASIYKKHFPGCENEIFDSTNYWKCYIQHLTLTSYHPAGTCRMGDVVDQTFKIYGTTNLYVIDASVFPFLPSGNINAAVIMTAERAFHIIQQNTKFRINRTKCYKPYDYYHVPYD</sequence>
<keyword evidence="7" id="KW-0472">Membrane</keyword>
<dbReference type="Pfam" id="PF05199">
    <property type="entry name" value="GMC_oxred_C"/>
    <property type="match status" value="1"/>
</dbReference>
<dbReference type="EnsemblMetazoa" id="XM_001121277">
    <property type="protein sequence ID" value="XP_001121277"/>
    <property type="gene ID" value="LOC725427"/>
</dbReference>
<keyword evidence="7" id="KW-0812">Transmembrane</keyword>
<dbReference type="PANTHER" id="PTHR11552:SF147">
    <property type="entry name" value="CHOLINE DEHYDROGENASE, MITOCHONDRIAL"/>
    <property type="match status" value="1"/>
</dbReference>
<protein>
    <submittedName>
        <fullName evidence="11">Glucose dehydrogenase [FAD, quinone]</fullName>
    </submittedName>
</protein>
<dbReference type="SUPFAM" id="SSF51905">
    <property type="entry name" value="FAD/NAD(P)-binding domain"/>
    <property type="match status" value="1"/>
</dbReference>
<evidence type="ECO:0000256" key="4">
    <source>
        <dbReference type="ARBA" id="ARBA00022827"/>
    </source>
</evidence>
<dbReference type="PANTHER" id="PTHR11552">
    <property type="entry name" value="GLUCOSE-METHANOL-CHOLINE GMC OXIDOREDUCTASE"/>
    <property type="match status" value="1"/>
</dbReference>
<dbReference type="Proteomes" id="UP000005203">
    <property type="component" value="Linkage group LG15"/>
</dbReference>
<reference evidence="11" key="2">
    <citation type="submission" date="2025-04" db="UniProtKB">
        <authorList>
            <consortium name="RefSeq"/>
        </authorList>
    </citation>
    <scope>IDENTIFICATION</scope>
    <source>
        <strain evidence="11">DH4</strain>
        <tissue evidence="11">Whole body</tissue>
    </source>
</reference>
<proteinExistence type="inferred from homology"/>
<dbReference type="AlphaFoldDB" id="A0A7M7FYR3"/>
<accession>A0A7M7FYR3</accession>
<dbReference type="OMA" id="GINYMMY"/>
<evidence type="ECO:0000256" key="7">
    <source>
        <dbReference type="SAM" id="Phobius"/>
    </source>
</evidence>
<feature type="binding site" evidence="5">
    <location>
        <position position="234"/>
    </location>
    <ligand>
        <name>FAD</name>
        <dbReference type="ChEBI" id="CHEBI:57692"/>
    </ligand>
</feature>
<reference evidence="9" key="1">
    <citation type="submission" date="2021-01" db="UniProtKB">
        <authorList>
            <consortium name="EnsemblMetazoa"/>
        </authorList>
    </citation>
    <scope>IDENTIFICATION</scope>
    <source>
        <strain evidence="9">DH4</strain>
    </source>
</reference>
<feature type="domain" description="Glucose-methanol-choline oxidoreductase N-terminal" evidence="8">
    <location>
        <begin position="122"/>
        <end position="145"/>
    </location>
</feature>
<evidence type="ECO:0000259" key="8">
    <source>
        <dbReference type="PROSITE" id="PS00623"/>
    </source>
</evidence>
<organism evidence="9">
    <name type="scientific">Apis mellifera</name>
    <name type="common">Honeybee</name>
    <dbReference type="NCBI Taxonomy" id="7460"/>
    <lineage>
        <taxon>Eukaryota</taxon>
        <taxon>Metazoa</taxon>
        <taxon>Ecdysozoa</taxon>
        <taxon>Arthropoda</taxon>
        <taxon>Hexapoda</taxon>
        <taxon>Insecta</taxon>
        <taxon>Pterygota</taxon>
        <taxon>Neoptera</taxon>
        <taxon>Endopterygota</taxon>
        <taxon>Hymenoptera</taxon>
        <taxon>Apocrita</taxon>
        <taxon>Aculeata</taxon>
        <taxon>Apoidea</taxon>
        <taxon>Anthophila</taxon>
        <taxon>Apidae</taxon>
        <taxon>Apis</taxon>
    </lineage>
</organism>
<keyword evidence="10" id="KW-1185">Reference proteome</keyword>
<dbReference type="PROSITE" id="PS00623">
    <property type="entry name" value="GMC_OXRED_1"/>
    <property type="match status" value="1"/>
</dbReference>
<evidence type="ECO:0000256" key="2">
    <source>
        <dbReference type="ARBA" id="ARBA00010790"/>
    </source>
</evidence>
<dbReference type="InterPro" id="IPR036188">
    <property type="entry name" value="FAD/NAD-bd_sf"/>
</dbReference>
<dbReference type="InterPro" id="IPR007867">
    <property type="entry name" value="GMC_OxRtase_C"/>
</dbReference>
<keyword evidence="4 5" id="KW-0274">FAD</keyword>
<dbReference type="GeneID" id="725427"/>
<comment type="cofactor">
    <cofactor evidence="1 5">
        <name>FAD</name>
        <dbReference type="ChEBI" id="CHEBI:57692"/>
    </cofactor>
</comment>
<dbReference type="Gene3D" id="3.50.50.60">
    <property type="entry name" value="FAD/NAD(P)-binding domain"/>
    <property type="match status" value="2"/>
</dbReference>
<dbReference type="InterPro" id="IPR000172">
    <property type="entry name" value="GMC_OxRdtase_N"/>
</dbReference>
<evidence type="ECO:0000313" key="9">
    <source>
        <dbReference type="EnsemblMetazoa" id="XP_001121277"/>
    </source>
</evidence>